<gene>
    <name evidence="3" type="ORF">GCM10022416_01580</name>
</gene>
<evidence type="ECO:0000256" key="1">
    <source>
        <dbReference type="SAM" id="MobiDB-lite"/>
    </source>
</evidence>
<protein>
    <recommendedName>
        <fullName evidence="5">Lipoprotein</fullName>
    </recommendedName>
</protein>
<evidence type="ECO:0000313" key="3">
    <source>
        <dbReference type="EMBL" id="GAA4127162.1"/>
    </source>
</evidence>
<keyword evidence="2" id="KW-0732">Signal</keyword>
<reference evidence="4" key="1">
    <citation type="journal article" date="2019" name="Int. J. Syst. Evol. Microbiol.">
        <title>The Global Catalogue of Microorganisms (GCM) 10K type strain sequencing project: providing services to taxonomists for standard genome sequencing and annotation.</title>
        <authorList>
            <consortium name="The Broad Institute Genomics Platform"/>
            <consortium name="The Broad Institute Genome Sequencing Center for Infectious Disease"/>
            <person name="Wu L."/>
            <person name="Ma J."/>
        </authorList>
    </citation>
    <scope>NUCLEOTIDE SEQUENCE [LARGE SCALE GENOMIC DNA]</scope>
    <source>
        <strain evidence="4">JCM 17316</strain>
    </source>
</reference>
<feature type="signal peptide" evidence="2">
    <location>
        <begin position="1"/>
        <end position="21"/>
    </location>
</feature>
<evidence type="ECO:0008006" key="5">
    <source>
        <dbReference type="Google" id="ProtNLM"/>
    </source>
</evidence>
<feature type="chain" id="PRO_5046022671" description="Lipoprotein" evidence="2">
    <location>
        <begin position="22"/>
        <end position="281"/>
    </location>
</feature>
<dbReference type="Proteomes" id="UP001500266">
    <property type="component" value="Unassembled WGS sequence"/>
</dbReference>
<keyword evidence="4" id="KW-1185">Reference proteome</keyword>
<accession>A0ABP7XWV0</accession>
<proteinExistence type="predicted"/>
<comment type="caution">
    <text evidence="3">The sequence shown here is derived from an EMBL/GenBank/DDBJ whole genome shotgun (WGS) entry which is preliminary data.</text>
</comment>
<dbReference type="RefSeq" id="WP_345016340.1">
    <property type="nucleotide sequence ID" value="NZ_BAABDO010000002.1"/>
</dbReference>
<sequence>MAGLTRATGAAAALAGAIVLASCGSDTGTTADAPSSPPSAPSPNGTATTGPSSGAQPVLRWRRTGGIAGRGGPGDLPEFSLYGDGRAIFIPDGGGRGATEYRLRPDALRRLLDGARAAGLDRSRTIAPGRLVMDAMNLEITMGAARTRVVMPEEHDGPVTRFHRRLDPTGWAAGDLAGPVRPYRAARVAVLAGRVGADAGSGDGPAVKAWPLAPLDRGERVAGRLLCTVLSGRDAATAERLAASESSGSSGTAWRSGAHLYFVRFRPLLPDETTCADIARR</sequence>
<feature type="region of interest" description="Disordered" evidence="1">
    <location>
        <begin position="26"/>
        <end position="58"/>
    </location>
</feature>
<dbReference type="EMBL" id="BAABDO010000002">
    <property type="protein sequence ID" value="GAA4127162.1"/>
    <property type="molecule type" value="Genomic_DNA"/>
</dbReference>
<organism evidence="3 4">
    <name type="scientific">Actinomadura keratinilytica</name>
    <dbReference type="NCBI Taxonomy" id="547461"/>
    <lineage>
        <taxon>Bacteria</taxon>
        <taxon>Bacillati</taxon>
        <taxon>Actinomycetota</taxon>
        <taxon>Actinomycetes</taxon>
        <taxon>Streptosporangiales</taxon>
        <taxon>Thermomonosporaceae</taxon>
        <taxon>Actinomadura</taxon>
    </lineage>
</organism>
<evidence type="ECO:0000313" key="4">
    <source>
        <dbReference type="Proteomes" id="UP001500266"/>
    </source>
</evidence>
<evidence type="ECO:0000256" key="2">
    <source>
        <dbReference type="SAM" id="SignalP"/>
    </source>
</evidence>
<dbReference type="PROSITE" id="PS51257">
    <property type="entry name" value="PROKAR_LIPOPROTEIN"/>
    <property type="match status" value="1"/>
</dbReference>
<name>A0ABP7XWV0_9ACTN</name>